<accession>B3QSS1</accession>
<keyword evidence="1" id="KW-0812">Transmembrane</keyword>
<proteinExistence type="predicted"/>
<dbReference type="Pfam" id="PF13424">
    <property type="entry name" value="TPR_12"/>
    <property type="match status" value="1"/>
</dbReference>
<dbReference type="Pfam" id="PF09976">
    <property type="entry name" value="TPR_21"/>
    <property type="match status" value="1"/>
</dbReference>
<dbReference type="Proteomes" id="UP000001208">
    <property type="component" value="Chromosome"/>
</dbReference>
<keyword evidence="4" id="KW-1185">Reference proteome</keyword>
<dbReference type="eggNOG" id="COG1729">
    <property type="taxonomic scope" value="Bacteria"/>
</dbReference>
<evidence type="ECO:0000313" key="3">
    <source>
        <dbReference type="EMBL" id="ACF14118.1"/>
    </source>
</evidence>
<dbReference type="SUPFAM" id="SSF48452">
    <property type="entry name" value="TPR-like"/>
    <property type="match status" value="1"/>
</dbReference>
<dbReference type="Gene3D" id="1.25.40.10">
    <property type="entry name" value="Tetratricopeptide repeat domain"/>
    <property type="match status" value="1"/>
</dbReference>
<gene>
    <name evidence="3" type="ordered locus">Ctha_1660</name>
</gene>
<name>B3QSS1_CHLT3</name>
<dbReference type="KEGG" id="cts:Ctha_1660"/>
<keyword evidence="1" id="KW-0472">Membrane</keyword>
<dbReference type="HOGENOM" id="CLU_096069_1_1_10"/>
<dbReference type="EMBL" id="CP001100">
    <property type="protein sequence ID" value="ACF14118.1"/>
    <property type="molecule type" value="Genomic_DNA"/>
</dbReference>
<dbReference type="RefSeq" id="WP_012500202.1">
    <property type="nucleotide sequence ID" value="NC_011026.1"/>
</dbReference>
<feature type="transmembrane region" description="Helical" evidence="1">
    <location>
        <begin position="33"/>
        <end position="52"/>
    </location>
</feature>
<evidence type="ECO:0000313" key="4">
    <source>
        <dbReference type="Proteomes" id="UP000001208"/>
    </source>
</evidence>
<protein>
    <submittedName>
        <fullName evidence="3">Tetratricopeptide TPR_2 repeat protein</fullName>
    </submittedName>
</protein>
<dbReference type="OrthoDB" id="9808622at2"/>
<dbReference type="InterPro" id="IPR011990">
    <property type="entry name" value="TPR-like_helical_dom_sf"/>
</dbReference>
<evidence type="ECO:0000259" key="2">
    <source>
        <dbReference type="Pfam" id="PF09976"/>
    </source>
</evidence>
<keyword evidence="1" id="KW-1133">Transmembrane helix</keyword>
<evidence type="ECO:0000256" key="1">
    <source>
        <dbReference type="SAM" id="Phobius"/>
    </source>
</evidence>
<dbReference type="InterPro" id="IPR018704">
    <property type="entry name" value="SecYEG/CpoB_TPR"/>
</dbReference>
<organism evidence="3 4">
    <name type="scientific">Chloroherpeton thalassium (strain ATCC 35110 / GB-78)</name>
    <dbReference type="NCBI Taxonomy" id="517418"/>
    <lineage>
        <taxon>Bacteria</taxon>
        <taxon>Pseudomonadati</taxon>
        <taxon>Chlorobiota</taxon>
        <taxon>Chlorobiia</taxon>
        <taxon>Chlorobiales</taxon>
        <taxon>Chloroherpetonaceae</taxon>
        <taxon>Chloroherpeton</taxon>
    </lineage>
</organism>
<dbReference type="AlphaFoldDB" id="B3QSS1"/>
<dbReference type="STRING" id="517418.Ctha_1660"/>
<sequence>MSHHQKAKTDVFGQDNLDALFIQAADFFEKNKTTVLAVATAIILASGGLIFWNHQQAQQNTQAATLLAKIQPAYEAKDYQTAIYGNGDTEGLLNIAESYASTNFGNIAKLYAGKAFFEKGVYDSALTYFESVSLSADLIAATALSGQAASLEAQQSYAKAAPLYQKAAKRSPLNTLTPSYLEDAARNFELAGQKEDAVKIYEEILKLYKDSKPGKSASENMARLKS</sequence>
<feature type="domain" description="Ancillary SecYEG translocon subunit/Cell division coordinator CpoB TPR" evidence="2">
    <location>
        <begin position="26"/>
        <end position="137"/>
    </location>
</feature>
<reference evidence="3 4" key="1">
    <citation type="submission" date="2008-06" db="EMBL/GenBank/DDBJ databases">
        <title>Complete sequence of Chloroherpeton thalassium ATCC 35110.</title>
        <authorList>
            <consortium name="US DOE Joint Genome Institute"/>
            <person name="Lucas S."/>
            <person name="Copeland A."/>
            <person name="Lapidus A."/>
            <person name="Glavina del Rio T."/>
            <person name="Dalin E."/>
            <person name="Tice H."/>
            <person name="Bruce D."/>
            <person name="Goodwin L."/>
            <person name="Pitluck S."/>
            <person name="Schmutz J."/>
            <person name="Larimer F."/>
            <person name="Land M."/>
            <person name="Hauser L."/>
            <person name="Kyrpides N."/>
            <person name="Mikhailova N."/>
            <person name="Liu Z."/>
            <person name="Li T."/>
            <person name="Zhao F."/>
            <person name="Overmann J."/>
            <person name="Bryant D.A."/>
            <person name="Richardson P."/>
        </authorList>
    </citation>
    <scope>NUCLEOTIDE SEQUENCE [LARGE SCALE GENOMIC DNA]</scope>
    <source>
        <strain evidence="4">ATCC 35110 / GB-78</strain>
    </source>
</reference>